<keyword evidence="1" id="KW-0812">Transmembrane</keyword>
<proteinExistence type="predicted"/>
<comment type="caution">
    <text evidence="2">The sequence shown here is derived from an EMBL/GenBank/DDBJ whole genome shotgun (WGS) entry which is preliminary data.</text>
</comment>
<feature type="transmembrane region" description="Helical" evidence="1">
    <location>
        <begin position="20"/>
        <end position="39"/>
    </location>
</feature>
<reference evidence="3" key="1">
    <citation type="submission" date="2017-09" db="EMBL/GenBank/DDBJ databases">
        <title>Depth-based differentiation of microbial function through sediment-hosted aquifers and enrichment of novel symbionts in the deep terrestrial subsurface.</title>
        <authorList>
            <person name="Probst A.J."/>
            <person name="Ladd B."/>
            <person name="Jarett J.K."/>
            <person name="Geller-Mcgrath D.E."/>
            <person name="Sieber C.M.K."/>
            <person name="Emerson J.B."/>
            <person name="Anantharaman K."/>
            <person name="Thomas B.C."/>
            <person name="Malmstrom R."/>
            <person name="Stieglmeier M."/>
            <person name="Klingl A."/>
            <person name="Woyke T."/>
            <person name="Ryan C.M."/>
            <person name="Banfield J.F."/>
        </authorList>
    </citation>
    <scope>NUCLEOTIDE SEQUENCE [LARGE SCALE GENOMIC DNA]</scope>
</reference>
<evidence type="ECO:0000313" key="2">
    <source>
        <dbReference type="EMBL" id="PIS04722.1"/>
    </source>
</evidence>
<accession>A0A2H0W042</accession>
<evidence type="ECO:0000256" key="1">
    <source>
        <dbReference type="SAM" id="Phobius"/>
    </source>
</evidence>
<dbReference type="EMBL" id="PEZZ01000038">
    <property type="protein sequence ID" value="PIS04722.1"/>
    <property type="molecule type" value="Genomic_DNA"/>
</dbReference>
<gene>
    <name evidence="2" type="ORF">COT81_04865</name>
</gene>
<protein>
    <submittedName>
        <fullName evidence="2">Uncharacterized protein</fullName>
    </submittedName>
</protein>
<dbReference type="AlphaFoldDB" id="A0A2H0W042"/>
<organism evidence="2 3">
    <name type="scientific">Candidatus Buchananbacteria bacterium CG10_big_fil_rev_8_21_14_0_10_42_9</name>
    <dbReference type="NCBI Taxonomy" id="1974526"/>
    <lineage>
        <taxon>Bacteria</taxon>
        <taxon>Candidatus Buchananiibacteriota</taxon>
    </lineage>
</organism>
<dbReference type="Proteomes" id="UP000230935">
    <property type="component" value="Unassembled WGS sequence"/>
</dbReference>
<name>A0A2H0W042_9BACT</name>
<keyword evidence="1" id="KW-0472">Membrane</keyword>
<sequence>MEKEEELNSRQLILKSLRLIIVGTFILTNGVALLTIFTLDRQNRIEKFAKSEEGKIVAMFKEGVRQKEAPDGYLLVDCKPQTKSIISYIQTSGNNYHDIEIIFNEPYMCEWIHNSDCGGFKAAGIANACEGGTITTKRYTGSAKVSIHTNNIATETNLPSLEKTWDFSSLREEIVATKSSGQIKVPFL</sequence>
<evidence type="ECO:0000313" key="3">
    <source>
        <dbReference type="Proteomes" id="UP000230935"/>
    </source>
</evidence>
<keyword evidence="1" id="KW-1133">Transmembrane helix</keyword>